<evidence type="ECO:0000256" key="1">
    <source>
        <dbReference type="ARBA" id="ARBA00004141"/>
    </source>
</evidence>
<keyword evidence="2 7" id="KW-0812">Transmembrane</keyword>
<feature type="transmembrane region" description="Helical" evidence="7">
    <location>
        <begin position="231"/>
        <end position="253"/>
    </location>
</feature>
<feature type="compositionally biased region" description="Gly residues" evidence="6">
    <location>
        <begin position="316"/>
        <end position="325"/>
    </location>
</feature>
<dbReference type="OrthoDB" id="2988756at2759"/>
<dbReference type="GO" id="GO:0016020">
    <property type="term" value="C:membrane"/>
    <property type="evidence" value="ECO:0007669"/>
    <property type="project" value="UniProtKB-SubCell"/>
</dbReference>
<feature type="transmembrane region" description="Helical" evidence="7">
    <location>
        <begin position="26"/>
        <end position="44"/>
    </location>
</feature>
<evidence type="ECO:0000256" key="5">
    <source>
        <dbReference type="ARBA" id="ARBA00038359"/>
    </source>
</evidence>
<protein>
    <recommendedName>
        <fullName evidence="8">Rhodopsin domain-containing protein</fullName>
    </recommendedName>
</protein>
<evidence type="ECO:0000313" key="10">
    <source>
        <dbReference type="Proteomes" id="UP000288168"/>
    </source>
</evidence>
<dbReference type="InterPro" id="IPR052337">
    <property type="entry name" value="SAT4-like"/>
</dbReference>
<dbReference type="PANTHER" id="PTHR33048">
    <property type="entry name" value="PTH11-LIKE INTEGRAL MEMBRANE PROTEIN (AFU_ORTHOLOGUE AFUA_5G11245)"/>
    <property type="match status" value="1"/>
</dbReference>
<feature type="transmembrane region" description="Helical" evidence="7">
    <location>
        <begin position="56"/>
        <end position="76"/>
    </location>
</feature>
<keyword evidence="3 7" id="KW-1133">Transmembrane helix</keyword>
<evidence type="ECO:0000256" key="7">
    <source>
        <dbReference type="SAM" id="Phobius"/>
    </source>
</evidence>
<keyword evidence="4 7" id="KW-0472">Membrane</keyword>
<evidence type="ECO:0000259" key="8">
    <source>
        <dbReference type="Pfam" id="PF20684"/>
    </source>
</evidence>
<feature type="region of interest" description="Disordered" evidence="6">
    <location>
        <begin position="309"/>
        <end position="344"/>
    </location>
</feature>
<name>A0A428PP48_9HYPO</name>
<dbReference type="Proteomes" id="UP000288168">
    <property type="component" value="Unassembled WGS sequence"/>
</dbReference>
<feature type="domain" description="Rhodopsin" evidence="8">
    <location>
        <begin position="38"/>
        <end position="290"/>
    </location>
</feature>
<dbReference type="Pfam" id="PF20684">
    <property type="entry name" value="Fung_rhodopsin"/>
    <property type="match status" value="1"/>
</dbReference>
<keyword evidence="10" id="KW-1185">Reference proteome</keyword>
<evidence type="ECO:0000256" key="6">
    <source>
        <dbReference type="SAM" id="MobiDB-lite"/>
    </source>
</evidence>
<comment type="caution">
    <text evidence="9">The sequence shown here is derived from an EMBL/GenBank/DDBJ whole genome shotgun (WGS) entry which is preliminary data.</text>
</comment>
<feature type="transmembrane region" description="Helical" evidence="7">
    <location>
        <begin position="273"/>
        <end position="293"/>
    </location>
</feature>
<evidence type="ECO:0000256" key="2">
    <source>
        <dbReference type="ARBA" id="ARBA00022692"/>
    </source>
</evidence>
<dbReference type="EMBL" id="NKCI01000107">
    <property type="protein sequence ID" value="RSL54797.1"/>
    <property type="molecule type" value="Genomic_DNA"/>
</dbReference>
<gene>
    <name evidence="9" type="ORF">CEP54_009714</name>
</gene>
<dbReference type="STRING" id="1325734.A0A428PP48"/>
<evidence type="ECO:0000256" key="3">
    <source>
        <dbReference type="ARBA" id="ARBA00022989"/>
    </source>
</evidence>
<dbReference type="PANTHER" id="PTHR33048:SF105">
    <property type="match status" value="1"/>
</dbReference>
<dbReference type="AlphaFoldDB" id="A0A428PP48"/>
<organism evidence="9 10">
    <name type="scientific">Fusarium duplospermum</name>
    <dbReference type="NCBI Taxonomy" id="1325734"/>
    <lineage>
        <taxon>Eukaryota</taxon>
        <taxon>Fungi</taxon>
        <taxon>Dikarya</taxon>
        <taxon>Ascomycota</taxon>
        <taxon>Pezizomycotina</taxon>
        <taxon>Sordariomycetes</taxon>
        <taxon>Hypocreomycetidae</taxon>
        <taxon>Hypocreales</taxon>
        <taxon>Nectriaceae</taxon>
        <taxon>Fusarium</taxon>
        <taxon>Fusarium solani species complex</taxon>
    </lineage>
</organism>
<evidence type="ECO:0000256" key="4">
    <source>
        <dbReference type="ARBA" id="ARBA00023136"/>
    </source>
</evidence>
<feature type="transmembrane region" description="Helical" evidence="7">
    <location>
        <begin position="114"/>
        <end position="134"/>
    </location>
</feature>
<evidence type="ECO:0000313" key="9">
    <source>
        <dbReference type="EMBL" id="RSL54797.1"/>
    </source>
</evidence>
<comment type="subcellular location">
    <subcellularLocation>
        <location evidence="1">Membrane</location>
        <topology evidence="1">Multi-pass membrane protein</topology>
    </subcellularLocation>
</comment>
<sequence length="407" mass="44298">MSNAAEAAQAAAAAAAAFRASAIESWTLYAIGVLSTFLRFYARMRGAGFRGLKTEDYLMVFAICFYTIQTTLAYSIGNLAHGLANSGMTDAERAALSPNDPEYQFRIIGSKIQVAGWTIYSALIWCLKLSMLFFYTRLTDGLGRRYVIRIYIGFALVISTFIATMIAVFGGCQPFDKYWQINPNPGTSCQAAISRPIVWVSFAANVSTDIYLIAIPLPMLWGSSLKMIKKIASTFILGAGIFVLVCAIMKSVFVLVDPVHGAQLAGAWGTRETFVAVITTNLPVLFPLFRIWLTPFLGSVLRSSQKTYQTPSGFRTIGGGGGGGRSRSQSRRGPPTANPISANLSFNDSEERIVKGEAHTLREFPSSDSNVNNNPFNGIVVSNIVEIKHENKEGRTTKYGVDPPGGW</sequence>
<dbReference type="InterPro" id="IPR049326">
    <property type="entry name" value="Rhodopsin_dom_fungi"/>
</dbReference>
<comment type="similarity">
    <text evidence="5">Belongs to the SAT4 family.</text>
</comment>
<accession>A0A428PP48</accession>
<reference evidence="9 10" key="1">
    <citation type="submission" date="2017-06" db="EMBL/GenBank/DDBJ databases">
        <title>Comparative genomic analysis of Ambrosia Fusariam Clade fungi.</title>
        <authorList>
            <person name="Stajich J.E."/>
            <person name="Carrillo J."/>
            <person name="Kijimoto T."/>
            <person name="Eskalen A."/>
            <person name="O'Donnell K."/>
            <person name="Kasson M."/>
        </authorList>
    </citation>
    <scope>NUCLEOTIDE SEQUENCE [LARGE SCALE GENOMIC DNA]</scope>
    <source>
        <strain evidence="9 10">NRRL62584</strain>
    </source>
</reference>
<proteinExistence type="inferred from homology"/>
<feature type="transmembrane region" description="Helical" evidence="7">
    <location>
        <begin position="146"/>
        <end position="169"/>
    </location>
</feature>
<feature type="transmembrane region" description="Helical" evidence="7">
    <location>
        <begin position="197"/>
        <end position="219"/>
    </location>
</feature>